<evidence type="ECO:0000313" key="2">
    <source>
        <dbReference type="EMBL" id="KZC07005.1"/>
    </source>
</evidence>
<accession>A0A154P4Y8</accession>
<dbReference type="Proteomes" id="UP000076502">
    <property type="component" value="Unassembled WGS sequence"/>
</dbReference>
<keyword evidence="3" id="KW-1185">Reference proteome</keyword>
<proteinExistence type="predicted"/>
<evidence type="ECO:0000256" key="1">
    <source>
        <dbReference type="SAM" id="MobiDB-lite"/>
    </source>
</evidence>
<organism evidence="2 3">
    <name type="scientific">Dufourea novaeangliae</name>
    <name type="common">Sweat bee</name>
    <dbReference type="NCBI Taxonomy" id="178035"/>
    <lineage>
        <taxon>Eukaryota</taxon>
        <taxon>Metazoa</taxon>
        <taxon>Ecdysozoa</taxon>
        <taxon>Arthropoda</taxon>
        <taxon>Hexapoda</taxon>
        <taxon>Insecta</taxon>
        <taxon>Pterygota</taxon>
        <taxon>Neoptera</taxon>
        <taxon>Endopterygota</taxon>
        <taxon>Hymenoptera</taxon>
        <taxon>Apocrita</taxon>
        <taxon>Aculeata</taxon>
        <taxon>Apoidea</taxon>
        <taxon>Anthophila</taxon>
        <taxon>Halictidae</taxon>
        <taxon>Rophitinae</taxon>
        <taxon>Dufourea</taxon>
    </lineage>
</organism>
<dbReference type="AlphaFoldDB" id="A0A154P4Y8"/>
<protein>
    <submittedName>
        <fullName evidence="2">Uncharacterized protein</fullName>
    </submittedName>
</protein>
<feature type="region of interest" description="Disordered" evidence="1">
    <location>
        <begin position="39"/>
        <end position="81"/>
    </location>
</feature>
<name>A0A154P4Y8_DUFNO</name>
<gene>
    <name evidence="2" type="ORF">WN55_08889</name>
</gene>
<evidence type="ECO:0000313" key="3">
    <source>
        <dbReference type="Proteomes" id="UP000076502"/>
    </source>
</evidence>
<feature type="compositionally biased region" description="Basic residues" evidence="1">
    <location>
        <begin position="45"/>
        <end position="55"/>
    </location>
</feature>
<dbReference type="EMBL" id="KQ434820">
    <property type="protein sequence ID" value="KZC07005.1"/>
    <property type="molecule type" value="Genomic_DNA"/>
</dbReference>
<sequence length="81" mass="9236">MPREFSGLVPDSLNIKLRERVCVASPPRSSDELAFPMKLESSRSIPKRKGKHRRSSPWEMTRVSENSTNDSSRNRGATWCC</sequence>
<feature type="compositionally biased region" description="Polar residues" evidence="1">
    <location>
        <begin position="63"/>
        <end position="75"/>
    </location>
</feature>
<reference evidence="2 3" key="1">
    <citation type="submission" date="2015-07" db="EMBL/GenBank/DDBJ databases">
        <title>The genome of Dufourea novaeangliae.</title>
        <authorList>
            <person name="Pan H."/>
            <person name="Kapheim K."/>
        </authorList>
    </citation>
    <scope>NUCLEOTIDE SEQUENCE [LARGE SCALE GENOMIC DNA]</scope>
    <source>
        <strain evidence="2">0120121106</strain>
        <tissue evidence="2">Whole body</tissue>
    </source>
</reference>